<protein>
    <submittedName>
        <fullName evidence="2">Uncharacterized protein</fullName>
    </submittedName>
</protein>
<organism evidence="2 3">
    <name type="scientific">Mesorhabditis spiculigera</name>
    <dbReference type="NCBI Taxonomy" id="96644"/>
    <lineage>
        <taxon>Eukaryota</taxon>
        <taxon>Metazoa</taxon>
        <taxon>Ecdysozoa</taxon>
        <taxon>Nematoda</taxon>
        <taxon>Chromadorea</taxon>
        <taxon>Rhabditida</taxon>
        <taxon>Rhabditina</taxon>
        <taxon>Rhabditomorpha</taxon>
        <taxon>Rhabditoidea</taxon>
        <taxon>Rhabditidae</taxon>
        <taxon>Mesorhabditinae</taxon>
        <taxon>Mesorhabditis</taxon>
    </lineage>
</organism>
<reference evidence="2" key="1">
    <citation type="submission" date="2023-06" db="EMBL/GenBank/DDBJ databases">
        <authorList>
            <person name="Delattre M."/>
        </authorList>
    </citation>
    <scope>NUCLEOTIDE SEQUENCE</scope>
    <source>
        <strain evidence="2">AF72</strain>
    </source>
</reference>
<dbReference type="Proteomes" id="UP001177023">
    <property type="component" value="Unassembled WGS sequence"/>
</dbReference>
<dbReference type="AlphaFoldDB" id="A0AA36D4T3"/>
<evidence type="ECO:0000256" key="1">
    <source>
        <dbReference type="SAM" id="SignalP"/>
    </source>
</evidence>
<keyword evidence="1" id="KW-0732">Signal</keyword>
<feature type="signal peptide" evidence="1">
    <location>
        <begin position="1"/>
        <end position="18"/>
    </location>
</feature>
<accession>A0AA36D4T3</accession>
<keyword evidence="3" id="KW-1185">Reference proteome</keyword>
<sequence length="108" mass="12091">MKCESLVGALVLLCTVEAFFLSHRTIKPDDKPHTPNYIRLRKNDAFLACTTDSLQNECGPNGVDCVKDACTRCAVHISDPYSYCMRVTSCVCSLTRDPDCFKIVDECY</sequence>
<evidence type="ECO:0000313" key="3">
    <source>
        <dbReference type="Proteomes" id="UP001177023"/>
    </source>
</evidence>
<proteinExistence type="predicted"/>
<name>A0AA36D4T3_9BILA</name>
<feature type="non-terminal residue" evidence="2">
    <location>
        <position position="108"/>
    </location>
</feature>
<feature type="chain" id="PRO_5041368672" evidence="1">
    <location>
        <begin position="19"/>
        <end position="108"/>
    </location>
</feature>
<evidence type="ECO:0000313" key="2">
    <source>
        <dbReference type="EMBL" id="CAJ0580721.1"/>
    </source>
</evidence>
<comment type="caution">
    <text evidence="2">The sequence shown here is derived from an EMBL/GenBank/DDBJ whole genome shotgun (WGS) entry which is preliminary data.</text>
</comment>
<dbReference type="EMBL" id="CATQJA010002662">
    <property type="protein sequence ID" value="CAJ0580721.1"/>
    <property type="molecule type" value="Genomic_DNA"/>
</dbReference>
<gene>
    <name evidence="2" type="ORF">MSPICULIGERA_LOCUS18910</name>
</gene>